<reference evidence="2 3" key="1">
    <citation type="journal article" date="2020" name="Biotechnol. Biofuels">
        <title>New insights from the biogas microbiome by comprehensive genome-resolved metagenomics of nearly 1600 species originating from multiple anaerobic digesters.</title>
        <authorList>
            <person name="Campanaro S."/>
            <person name="Treu L."/>
            <person name="Rodriguez-R L.M."/>
            <person name="Kovalovszki A."/>
            <person name="Ziels R.M."/>
            <person name="Maus I."/>
            <person name="Zhu X."/>
            <person name="Kougias P.G."/>
            <person name="Basile A."/>
            <person name="Luo G."/>
            <person name="Schluter A."/>
            <person name="Konstantinidis K.T."/>
            <person name="Angelidaki I."/>
        </authorList>
    </citation>
    <scope>NUCLEOTIDE SEQUENCE [LARGE SCALE GENOMIC DNA]</scope>
    <source>
        <strain evidence="2">AS06rmzACSIP_421</strain>
    </source>
</reference>
<evidence type="ECO:0000313" key="3">
    <source>
        <dbReference type="Proteomes" id="UP000554004"/>
    </source>
</evidence>
<dbReference type="Proteomes" id="UP000554004">
    <property type="component" value="Unassembled WGS sequence"/>
</dbReference>
<accession>A0A847ETN3</accession>
<organism evidence="2 3">
    <name type="scientific">Candidatus Dojkabacteria bacterium</name>
    <dbReference type="NCBI Taxonomy" id="2099670"/>
    <lineage>
        <taxon>Bacteria</taxon>
        <taxon>Candidatus Dojkabacteria</taxon>
    </lineage>
</organism>
<keyword evidence="1" id="KW-0812">Transmembrane</keyword>
<proteinExistence type="predicted"/>
<gene>
    <name evidence="2" type="ORF">GX618_03635</name>
</gene>
<keyword evidence="1" id="KW-0472">Membrane</keyword>
<feature type="non-terminal residue" evidence="2">
    <location>
        <position position="142"/>
    </location>
</feature>
<protein>
    <submittedName>
        <fullName evidence="2">Uncharacterized protein</fullName>
    </submittedName>
</protein>
<comment type="caution">
    <text evidence="2">The sequence shown here is derived from an EMBL/GenBank/DDBJ whole genome shotgun (WGS) entry which is preliminary data.</text>
</comment>
<dbReference type="AlphaFoldDB" id="A0A847ETN3"/>
<dbReference type="EMBL" id="JAAZAL010000126">
    <property type="protein sequence ID" value="NLE31333.1"/>
    <property type="molecule type" value="Genomic_DNA"/>
</dbReference>
<keyword evidence="1" id="KW-1133">Transmembrane helix</keyword>
<feature type="transmembrane region" description="Helical" evidence="1">
    <location>
        <begin position="7"/>
        <end position="24"/>
    </location>
</feature>
<evidence type="ECO:0000313" key="2">
    <source>
        <dbReference type="EMBL" id="NLE31333.1"/>
    </source>
</evidence>
<name>A0A847ETN3_9BACT</name>
<sequence>MDKRKKILALVALLLISIVGFYILNQNKTKDNNEEIINEQTQEYIDNTNTAEEEKEVEHNLKLTIISPEGESFSARQARMYEALIEGNGKYSNQVKCHWEFFLNQNNEEALYQTMDNSGILSGESKEICGFTSTFIESKGIL</sequence>
<evidence type="ECO:0000256" key="1">
    <source>
        <dbReference type="SAM" id="Phobius"/>
    </source>
</evidence>